<dbReference type="Pfam" id="PF08327">
    <property type="entry name" value="AHSA1"/>
    <property type="match status" value="1"/>
</dbReference>
<sequence length="169" mass="18873">MGQRTENEATPMNNRTTIERRSHCQLLVTRTFDGPARIVYEAWIKPELFIRWWAPKSTGVPMLSCEMDVRVGGGYSVEFGSDASSATAFFGKYVEVIPNARLVWTNEESADAAVTTVTFEAKGDKTLLVLHELYPSKEALDEAFSGMEGCMPEQFEQLDELLLSLVARA</sequence>
<dbReference type="Gene3D" id="3.30.530.20">
    <property type="match status" value="1"/>
</dbReference>
<evidence type="ECO:0000259" key="2">
    <source>
        <dbReference type="Pfam" id="PF08327"/>
    </source>
</evidence>
<accession>A0A7W8XYK0</accession>
<dbReference type="SUPFAM" id="SSF55961">
    <property type="entry name" value="Bet v1-like"/>
    <property type="match status" value="1"/>
</dbReference>
<reference evidence="3 4" key="1">
    <citation type="submission" date="2020-08" db="EMBL/GenBank/DDBJ databases">
        <title>Genomic Encyclopedia of Type Strains, Phase IV (KMG-V): Genome sequencing to study the core and pangenomes of soil and plant-associated prokaryotes.</title>
        <authorList>
            <person name="Whitman W."/>
        </authorList>
    </citation>
    <scope>NUCLEOTIDE SEQUENCE [LARGE SCALE GENOMIC DNA]</scope>
    <source>
        <strain evidence="3 4">SEMIA 4064</strain>
    </source>
</reference>
<gene>
    <name evidence="3" type="ORF">GGD50_006592</name>
</gene>
<proteinExistence type="inferred from homology"/>
<protein>
    <submittedName>
        <fullName evidence="3">Uncharacterized protein YndB with AHSA1/START domain</fullName>
    </submittedName>
</protein>
<keyword evidence="4" id="KW-1185">Reference proteome</keyword>
<dbReference type="Proteomes" id="UP000549882">
    <property type="component" value="Unassembled WGS sequence"/>
</dbReference>
<dbReference type="AlphaFoldDB" id="A0A7W8XYK0"/>
<dbReference type="RefSeq" id="WP_183941207.1">
    <property type="nucleotide sequence ID" value="NZ_JACHBI010000029.1"/>
</dbReference>
<comment type="caution">
    <text evidence="3">The sequence shown here is derived from an EMBL/GenBank/DDBJ whole genome shotgun (WGS) entry which is preliminary data.</text>
</comment>
<evidence type="ECO:0000256" key="1">
    <source>
        <dbReference type="ARBA" id="ARBA00006817"/>
    </source>
</evidence>
<evidence type="ECO:0000313" key="4">
    <source>
        <dbReference type="Proteomes" id="UP000549882"/>
    </source>
</evidence>
<dbReference type="InterPro" id="IPR013538">
    <property type="entry name" value="ASHA1/2-like_C"/>
</dbReference>
<organism evidence="3 4">
    <name type="scientific">Rhizobium paranaense</name>
    <dbReference type="NCBI Taxonomy" id="1650438"/>
    <lineage>
        <taxon>Bacteria</taxon>
        <taxon>Pseudomonadati</taxon>
        <taxon>Pseudomonadota</taxon>
        <taxon>Alphaproteobacteria</taxon>
        <taxon>Hyphomicrobiales</taxon>
        <taxon>Rhizobiaceae</taxon>
        <taxon>Rhizobium/Agrobacterium group</taxon>
        <taxon>Rhizobium</taxon>
    </lineage>
</organism>
<dbReference type="CDD" id="cd07826">
    <property type="entry name" value="SRPBCC_CalC_Aha1-like_9"/>
    <property type="match status" value="1"/>
</dbReference>
<dbReference type="InterPro" id="IPR023393">
    <property type="entry name" value="START-like_dom_sf"/>
</dbReference>
<evidence type="ECO:0000313" key="3">
    <source>
        <dbReference type="EMBL" id="MBB5577936.1"/>
    </source>
</evidence>
<dbReference type="EMBL" id="JACHBI010000029">
    <property type="protein sequence ID" value="MBB5577936.1"/>
    <property type="molecule type" value="Genomic_DNA"/>
</dbReference>
<name>A0A7W8XYK0_9HYPH</name>
<comment type="similarity">
    <text evidence="1">Belongs to the AHA1 family.</text>
</comment>
<feature type="domain" description="Activator of Hsp90 ATPase homologue 1/2-like C-terminal" evidence="2">
    <location>
        <begin position="35"/>
        <end position="162"/>
    </location>
</feature>